<evidence type="ECO:0000313" key="1">
    <source>
        <dbReference type="EMBL" id="TGG88578.1"/>
    </source>
</evidence>
<dbReference type="SUPFAM" id="SSF55331">
    <property type="entry name" value="Tautomerase/MIF"/>
    <property type="match status" value="1"/>
</dbReference>
<dbReference type="AlphaFoldDB" id="A0A6C1BWK9"/>
<dbReference type="RefSeq" id="WP_016467569.1">
    <property type="nucleotide sequence ID" value="NZ_BBQG01000055.1"/>
</dbReference>
<dbReference type="GeneID" id="75185092"/>
<dbReference type="Pfam" id="PF02962">
    <property type="entry name" value="CHMI"/>
    <property type="match status" value="1"/>
</dbReference>
<protein>
    <submittedName>
        <fullName evidence="1">5-carboxymethyl-2-hydroxymuconate delta isomerase</fullName>
    </submittedName>
</protein>
<dbReference type="EMBL" id="RCIY01000009">
    <property type="protein sequence ID" value="TGG88578.1"/>
    <property type="molecule type" value="Genomic_DNA"/>
</dbReference>
<dbReference type="InterPro" id="IPR014347">
    <property type="entry name" value="Tautomerase/MIF_sf"/>
</dbReference>
<proteinExistence type="predicted"/>
<gene>
    <name evidence="1" type="ORF">D8771_03705</name>
</gene>
<sequence length="132" mass="14032">MPHITIDYSGELEAAFDRRAFVRELHPMVLARTGSAGVCKTFCRPAAETYAGEGEAGPVAFVHVEVGLLPGRPEPLKARLAEQVLALLDKHLPAAASPGGEVIRSAEIRDLAASYRLRNARRAVPVPHGSGG</sequence>
<dbReference type="GO" id="GO:0008704">
    <property type="term" value="F:5-carboxymethyl-2-hydroxymuconate delta-isomerase activity"/>
    <property type="evidence" value="ECO:0007669"/>
    <property type="project" value="InterPro"/>
</dbReference>
<dbReference type="Gene3D" id="3.30.429.10">
    <property type="entry name" value="Macrophage Migration Inhibitory Factor"/>
    <property type="match status" value="1"/>
</dbReference>
<dbReference type="PANTHER" id="PTHR37950:SF1">
    <property type="entry name" value="4-HYDROXYPHENYLACETATE CATABOLISM PROTEIN"/>
    <property type="match status" value="1"/>
</dbReference>
<keyword evidence="1" id="KW-0413">Isomerase</keyword>
<dbReference type="PANTHER" id="PTHR37950">
    <property type="entry name" value="4-HYDROXYPHENYLACETATE CATABOLISM PROTEIN"/>
    <property type="match status" value="1"/>
</dbReference>
<accession>A0A6C1BWK9</accession>
<organism evidence="1 2">
    <name type="scientific">Streptomyces albus</name>
    <dbReference type="NCBI Taxonomy" id="1888"/>
    <lineage>
        <taxon>Bacteria</taxon>
        <taxon>Bacillati</taxon>
        <taxon>Actinomycetota</taxon>
        <taxon>Actinomycetes</taxon>
        <taxon>Kitasatosporales</taxon>
        <taxon>Streptomycetaceae</taxon>
        <taxon>Streptomyces</taxon>
    </lineage>
</organism>
<name>A0A6C1BWK9_9ACTN</name>
<comment type="caution">
    <text evidence="1">The sequence shown here is derived from an EMBL/GenBank/DDBJ whole genome shotgun (WGS) entry which is preliminary data.</text>
</comment>
<dbReference type="Proteomes" id="UP000298111">
    <property type="component" value="Unassembled WGS sequence"/>
</dbReference>
<evidence type="ECO:0000313" key="2">
    <source>
        <dbReference type="Proteomes" id="UP000298111"/>
    </source>
</evidence>
<dbReference type="InterPro" id="IPR004220">
    <property type="entry name" value="5-COMe_2-OHmuconate_Isoase"/>
</dbReference>
<reference evidence="1 2" key="1">
    <citation type="submission" date="2018-10" db="EMBL/GenBank/DDBJ databases">
        <title>Isolation of pseudouridimycin from Streptomyces albus DSM 40763.</title>
        <authorList>
            <person name="Rosenqvist P."/>
            <person name="Metsae-Ketelae M."/>
            <person name="Virta P."/>
        </authorList>
    </citation>
    <scope>NUCLEOTIDE SEQUENCE [LARGE SCALE GENOMIC DNA]</scope>
    <source>
        <strain evidence="1 2">DSM 40763</strain>
    </source>
</reference>